<dbReference type="SUPFAM" id="SSF53335">
    <property type="entry name" value="S-adenosyl-L-methionine-dependent methyltransferases"/>
    <property type="match status" value="1"/>
</dbReference>
<accession>A0A2W7I1H5</accession>
<proteinExistence type="predicted"/>
<reference evidence="4 5" key="1">
    <citation type="submission" date="2018-06" db="EMBL/GenBank/DDBJ databases">
        <title>Genomic Encyclopedia of Archaeal and Bacterial Type Strains, Phase II (KMG-II): from individual species to whole genera.</title>
        <authorList>
            <person name="Goeker M."/>
        </authorList>
    </citation>
    <scope>NUCLEOTIDE SEQUENCE [LARGE SCALE GENOMIC DNA]</scope>
    <source>
        <strain evidence="4 5">DSM 24525</strain>
    </source>
</reference>
<feature type="region of interest" description="Disordered" evidence="1">
    <location>
        <begin position="1"/>
        <end position="26"/>
    </location>
</feature>
<protein>
    <submittedName>
        <fullName evidence="4">Methyltransferase family protein</fullName>
    </submittedName>
</protein>
<dbReference type="Gene3D" id="6.10.250.3100">
    <property type="match status" value="1"/>
</dbReference>
<keyword evidence="5" id="KW-1185">Reference proteome</keyword>
<dbReference type="Pfam" id="PF13489">
    <property type="entry name" value="Methyltransf_23"/>
    <property type="match status" value="1"/>
</dbReference>
<keyword evidence="4" id="KW-0489">Methyltransferase</keyword>
<dbReference type="GO" id="GO:0008168">
    <property type="term" value="F:methyltransferase activity"/>
    <property type="evidence" value="ECO:0007669"/>
    <property type="project" value="UniProtKB-KW"/>
</dbReference>
<dbReference type="OrthoDB" id="9815644at2"/>
<evidence type="ECO:0000256" key="1">
    <source>
        <dbReference type="SAM" id="MobiDB-lite"/>
    </source>
</evidence>
<keyword evidence="4" id="KW-0808">Transferase</keyword>
<dbReference type="Gene3D" id="6.20.50.110">
    <property type="entry name" value="Methyltransferase, zinc-binding domain"/>
    <property type="match status" value="1"/>
</dbReference>
<dbReference type="PANTHER" id="PTHR43861">
    <property type="entry name" value="TRANS-ACONITATE 2-METHYLTRANSFERASE-RELATED"/>
    <property type="match status" value="1"/>
</dbReference>
<dbReference type="Proteomes" id="UP000249688">
    <property type="component" value="Unassembled WGS sequence"/>
</dbReference>
<feature type="compositionally biased region" description="Low complexity" evidence="1">
    <location>
        <begin position="13"/>
        <end position="24"/>
    </location>
</feature>
<dbReference type="EMBL" id="QKYU01000023">
    <property type="protein sequence ID" value="PZW40801.1"/>
    <property type="molecule type" value="Genomic_DNA"/>
</dbReference>
<name>A0A2W7I1H5_9PROT</name>
<dbReference type="RefSeq" id="WP_111399718.1">
    <property type="nucleotide sequence ID" value="NZ_QKYU01000023.1"/>
</dbReference>
<feature type="domain" description="C-methyltransferase" evidence="3">
    <location>
        <begin position="269"/>
        <end position="426"/>
    </location>
</feature>
<evidence type="ECO:0000259" key="2">
    <source>
        <dbReference type="Pfam" id="PF08421"/>
    </source>
</evidence>
<evidence type="ECO:0000313" key="4">
    <source>
        <dbReference type="EMBL" id="PZW40801.1"/>
    </source>
</evidence>
<dbReference type="Pfam" id="PF08484">
    <property type="entry name" value="Methyltransf_14"/>
    <property type="match status" value="1"/>
</dbReference>
<evidence type="ECO:0000313" key="5">
    <source>
        <dbReference type="Proteomes" id="UP000249688"/>
    </source>
</evidence>
<dbReference type="InterPro" id="IPR013691">
    <property type="entry name" value="MeTrfase_14"/>
</dbReference>
<dbReference type="Pfam" id="PF08421">
    <property type="entry name" value="Methyltransf_13"/>
    <property type="match status" value="1"/>
</dbReference>
<sequence>MQDWSSLPGGEVAPAATRPARRPAGTSRCRACGGTLHPWVDLGMSPLCESFLSAEQRDAAEIFYPLKAQVCDTCWLAQLGEYVSPETIFDEYAYFSSYSEAWMAHAADYVGAVVARYGLDAQSQVIEVASNDGYLLRNFVARGIPCLGIEPARNVAIAAEAAGVPTRVAYFGTTLAASLADEGLRADLVIGNNVLAQVPDLNDFTAGLRHVLKPEGVLTLEFPHLARLIEGNQFDTIYHEHFSYFSLASIDHLFAAHGLRVFDVEEVWTHGGSLRIYAALEGSAHVERDAVGKLRVREAAGGVRDLASYAAFARRVEETKDALLTLLIGLKRQGARVAGYGAPGKGNTLLNYCGIRGDLLAFTVDRNPYKWGRFLPGTHIPVLPPTAIQEERPDYVLILPWNLKDEIARQLAPIREWGGQLIVPIPHPEILPWPVDKEAML</sequence>
<dbReference type="GO" id="GO:0032259">
    <property type="term" value="P:methylation"/>
    <property type="evidence" value="ECO:0007669"/>
    <property type="project" value="UniProtKB-KW"/>
</dbReference>
<dbReference type="Gene3D" id="3.40.50.150">
    <property type="entry name" value="Vaccinia Virus protein VP39"/>
    <property type="match status" value="1"/>
</dbReference>
<feature type="domain" description="Methyltransferase putative zinc binding" evidence="2">
    <location>
        <begin position="29"/>
        <end position="89"/>
    </location>
</feature>
<dbReference type="PANTHER" id="PTHR43861:SF5">
    <property type="entry name" value="BLL5978 PROTEIN"/>
    <property type="match status" value="1"/>
</dbReference>
<organism evidence="4 5">
    <name type="scientific">Humitalea rosea</name>
    <dbReference type="NCBI Taxonomy" id="990373"/>
    <lineage>
        <taxon>Bacteria</taxon>
        <taxon>Pseudomonadati</taxon>
        <taxon>Pseudomonadota</taxon>
        <taxon>Alphaproteobacteria</taxon>
        <taxon>Acetobacterales</taxon>
        <taxon>Roseomonadaceae</taxon>
        <taxon>Humitalea</taxon>
    </lineage>
</organism>
<gene>
    <name evidence="4" type="ORF">C8P66_1237</name>
</gene>
<comment type="caution">
    <text evidence="4">The sequence shown here is derived from an EMBL/GenBank/DDBJ whole genome shotgun (WGS) entry which is preliminary data.</text>
</comment>
<dbReference type="AlphaFoldDB" id="A0A2W7I1H5"/>
<dbReference type="InterPro" id="IPR038576">
    <property type="entry name" value="Methyltransf_Zn-bd_dom_put_sf"/>
</dbReference>
<dbReference type="InterPro" id="IPR029063">
    <property type="entry name" value="SAM-dependent_MTases_sf"/>
</dbReference>
<dbReference type="InterPro" id="IPR013630">
    <property type="entry name" value="Methyltransf_Zn-bd_dom_put"/>
</dbReference>
<dbReference type="Gene3D" id="3.40.50.720">
    <property type="entry name" value="NAD(P)-binding Rossmann-like Domain"/>
    <property type="match status" value="1"/>
</dbReference>
<evidence type="ECO:0000259" key="3">
    <source>
        <dbReference type="Pfam" id="PF08484"/>
    </source>
</evidence>